<dbReference type="AlphaFoldDB" id="A0A067FTT4"/>
<keyword evidence="2" id="KW-1185">Reference proteome</keyword>
<proteinExistence type="predicted"/>
<dbReference type="EMBL" id="KK784899">
    <property type="protein sequence ID" value="KDO66616.1"/>
    <property type="molecule type" value="Genomic_DNA"/>
</dbReference>
<evidence type="ECO:0000313" key="1">
    <source>
        <dbReference type="EMBL" id="KDO66616.1"/>
    </source>
</evidence>
<feature type="non-terminal residue" evidence="1">
    <location>
        <position position="1"/>
    </location>
</feature>
<name>A0A067FTT4_CITSI</name>
<sequence length="28" mass="2809">TEAPKMPNKARTYSGIFPGPCSAAGGCP</sequence>
<reference evidence="1 2" key="1">
    <citation type="submission" date="2014-04" db="EMBL/GenBank/DDBJ databases">
        <authorList>
            <consortium name="International Citrus Genome Consortium"/>
            <person name="Gmitter F."/>
            <person name="Chen C."/>
            <person name="Farmerie W."/>
            <person name="Harkins T."/>
            <person name="Desany B."/>
            <person name="Mohiuddin M."/>
            <person name="Kodira C."/>
            <person name="Borodovsky M."/>
            <person name="Lomsadze A."/>
            <person name="Burns P."/>
            <person name="Jenkins J."/>
            <person name="Prochnik S."/>
            <person name="Shu S."/>
            <person name="Chapman J."/>
            <person name="Pitluck S."/>
            <person name="Schmutz J."/>
            <person name="Rokhsar D."/>
        </authorList>
    </citation>
    <scope>NUCLEOTIDE SEQUENCE</scope>
</reference>
<accession>A0A067FTT4</accession>
<organism evidence="1 2">
    <name type="scientific">Citrus sinensis</name>
    <name type="common">Sweet orange</name>
    <name type="synonym">Citrus aurantium var. sinensis</name>
    <dbReference type="NCBI Taxonomy" id="2711"/>
    <lineage>
        <taxon>Eukaryota</taxon>
        <taxon>Viridiplantae</taxon>
        <taxon>Streptophyta</taxon>
        <taxon>Embryophyta</taxon>
        <taxon>Tracheophyta</taxon>
        <taxon>Spermatophyta</taxon>
        <taxon>Magnoliopsida</taxon>
        <taxon>eudicotyledons</taxon>
        <taxon>Gunneridae</taxon>
        <taxon>Pentapetalae</taxon>
        <taxon>rosids</taxon>
        <taxon>malvids</taxon>
        <taxon>Sapindales</taxon>
        <taxon>Rutaceae</taxon>
        <taxon>Aurantioideae</taxon>
        <taxon>Citrus</taxon>
    </lineage>
</organism>
<protein>
    <submittedName>
        <fullName evidence="1">Uncharacterized protein</fullName>
    </submittedName>
</protein>
<evidence type="ECO:0000313" key="2">
    <source>
        <dbReference type="Proteomes" id="UP000027120"/>
    </source>
</evidence>
<dbReference type="Proteomes" id="UP000027120">
    <property type="component" value="Unassembled WGS sequence"/>
</dbReference>
<gene>
    <name evidence="1" type="ORF">CISIN_1g0432321mg</name>
</gene>